<keyword evidence="1" id="KW-0472">Membrane</keyword>
<evidence type="ECO:0000313" key="2">
    <source>
        <dbReference type="Ensembl" id="ENSSSCP00070033856.1"/>
    </source>
</evidence>
<dbReference type="Proteomes" id="UP000314985">
    <property type="component" value="Chromosome 9"/>
</dbReference>
<dbReference type="AlphaFoldDB" id="A0A4X1UUT9"/>
<keyword evidence="1" id="KW-0812">Transmembrane</keyword>
<accession>A0A4X1UUT9</accession>
<evidence type="ECO:0000256" key="1">
    <source>
        <dbReference type="SAM" id="Phobius"/>
    </source>
</evidence>
<keyword evidence="1" id="KW-1133">Transmembrane helix</keyword>
<name>A0A4X1UUT9_PIG</name>
<feature type="transmembrane region" description="Helical" evidence="1">
    <location>
        <begin position="33"/>
        <end position="53"/>
    </location>
</feature>
<sequence length="114" mass="12633">ASPNVHIPQPPTSVQREGPHCCQSTTTSVFVSVYQLCVCVCVCVISYTCLPLLSHQTEINYPWLLLCLCPQHQVQRLMPSRGLVSIICIHVHTFSGSLTHSSRLTMSYSQAGIY</sequence>
<proteinExistence type="predicted"/>
<reference evidence="2" key="2">
    <citation type="submission" date="2025-08" db="UniProtKB">
        <authorList>
            <consortium name="Ensembl"/>
        </authorList>
    </citation>
    <scope>IDENTIFICATION</scope>
</reference>
<organism evidence="2 3">
    <name type="scientific">Sus scrofa</name>
    <name type="common">Pig</name>
    <dbReference type="NCBI Taxonomy" id="9823"/>
    <lineage>
        <taxon>Eukaryota</taxon>
        <taxon>Metazoa</taxon>
        <taxon>Chordata</taxon>
        <taxon>Craniata</taxon>
        <taxon>Vertebrata</taxon>
        <taxon>Euteleostomi</taxon>
        <taxon>Mammalia</taxon>
        <taxon>Eutheria</taxon>
        <taxon>Laurasiatheria</taxon>
        <taxon>Artiodactyla</taxon>
        <taxon>Suina</taxon>
        <taxon>Suidae</taxon>
        <taxon>Sus</taxon>
    </lineage>
</organism>
<reference evidence="2 3" key="1">
    <citation type="submission" date="2017-08" db="EMBL/GenBank/DDBJ databases">
        <title>USMARCv1.0.</title>
        <authorList>
            <person name="Hannum G.I."/>
            <person name="Koren S."/>
            <person name="Schroeder S.G."/>
            <person name="Chin S.C."/>
            <person name="Nonneman D.J."/>
            <person name="Becker S.A."/>
            <person name="Rosen B.D."/>
            <person name="Bickhart D.M."/>
            <person name="Putnam N.H."/>
            <person name="Green R.E."/>
            <person name="Tuggle C.K."/>
            <person name="Liu H."/>
            <person name="Rohrer G.A."/>
            <person name="Warr A."/>
            <person name="Hall R."/>
            <person name="Kim K."/>
            <person name="Hume D.A."/>
            <person name="Talbot R."/>
            <person name="Chow W."/>
            <person name="Howe K."/>
            <person name="Schwartz A.S."/>
            <person name="Watson M."/>
            <person name="Archibald A.L."/>
            <person name="Phillippy A.M."/>
            <person name="Smith T.P.L."/>
        </authorList>
    </citation>
    <scope>NUCLEOTIDE SEQUENCE [LARGE SCALE GENOMIC DNA]</scope>
</reference>
<evidence type="ECO:0000313" key="3">
    <source>
        <dbReference type="Proteomes" id="UP000314985"/>
    </source>
</evidence>
<dbReference type="Ensembl" id="ENSSSCT00070040371.1">
    <property type="protein sequence ID" value="ENSSSCP00070033856.1"/>
    <property type="gene ID" value="ENSSSCG00070020353.1"/>
</dbReference>
<protein>
    <submittedName>
        <fullName evidence="2">Uncharacterized protein</fullName>
    </submittedName>
</protein>